<dbReference type="InterPro" id="IPR013087">
    <property type="entry name" value="Znf_C2H2_type"/>
</dbReference>
<dbReference type="GO" id="GO:0008270">
    <property type="term" value="F:zinc ion binding"/>
    <property type="evidence" value="ECO:0007669"/>
    <property type="project" value="UniProtKB-KW"/>
</dbReference>
<dbReference type="AlphaFoldDB" id="A1CHL9"/>
<dbReference type="FunFam" id="3.30.160.60:FF:000141">
    <property type="entry name" value="C2H2 zinc finger protein"/>
    <property type="match status" value="1"/>
</dbReference>
<keyword evidence="9" id="KW-0843">Virulence</keyword>
<evidence type="ECO:0000256" key="7">
    <source>
        <dbReference type="ARBA" id="ARBA00022833"/>
    </source>
</evidence>
<dbReference type="SMART" id="SM00355">
    <property type="entry name" value="ZnF_C2H2"/>
    <property type="match status" value="2"/>
</dbReference>
<feature type="region of interest" description="Disordered" evidence="13">
    <location>
        <begin position="587"/>
        <end position="622"/>
    </location>
</feature>
<keyword evidence="6 12" id="KW-0863">Zinc-finger</keyword>
<gene>
    <name evidence="15" type="ORF">ACLA_048440</name>
</gene>
<feature type="compositionally biased region" description="Low complexity" evidence="13">
    <location>
        <begin position="587"/>
        <end position="607"/>
    </location>
</feature>
<evidence type="ECO:0000256" key="12">
    <source>
        <dbReference type="PROSITE-ProRule" id="PRU00042"/>
    </source>
</evidence>
<protein>
    <submittedName>
        <fullName evidence="15">C2H2 transcription factor (Seb1), putative, putative</fullName>
    </submittedName>
</protein>
<dbReference type="Gene3D" id="3.30.160.60">
    <property type="entry name" value="Classic Zinc Finger"/>
    <property type="match status" value="2"/>
</dbReference>
<reference evidence="15 16" key="1">
    <citation type="journal article" date="2008" name="PLoS Genet.">
        <title>Genomic islands in the pathogenic filamentous fungus Aspergillus fumigatus.</title>
        <authorList>
            <person name="Fedorova N.D."/>
            <person name="Khaldi N."/>
            <person name="Joardar V.S."/>
            <person name="Maiti R."/>
            <person name="Amedeo P."/>
            <person name="Anderson M.J."/>
            <person name="Crabtree J."/>
            <person name="Silva J.C."/>
            <person name="Badger J.H."/>
            <person name="Albarraq A."/>
            <person name="Angiuoli S."/>
            <person name="Bussey H."/>
            <person name="Bowyer P."/>
            <person name="Cotty P.J."/>
            <person name="Dyer P.S."/>
            <person name="Egan A."/>
            <person name="Galens K."/>
            <person name="Fraser-Liggett C.M."/>
            <person name="Haas B.J."/>
            <person name="Inman J.M."/>
            <person name="Kent R."/>
            <person name="Lemieux S."/>
            <person name="Malavazi I."/>
            <person name="Orvis J."/>
            <person name="Roemer T."/>
            <person name="Ronning C.M."/>
            <person name="Sundaram J.P."/>
            <person name="Sutton G."/>
            <person name="Turner G."/>
            <person name="Venter J.C."/>
            <person name="White O.R."/>
            <person name="Whitty B.R."/>
            <person name="Youngman P."/>
            <person name="Wolfe K.H."/>
            <person name="Goldman G.H."/>
            <person name="Wortman J.R."/>
            <person name="Jiang B."/>
            <person name="Denning D.W."/>
            <person name="Nierman W.C."/>
        </authorList>
    </citation>
    <scope>NUCLEOTIDE SEQUENCE [LARGE SCALE GENOMIC DNA]</scope>
    <source>
        <strain evidence="16">ATCC 1007 / CBS 513.65 / DSM 816 / NCTC 3887 / NRRL 1</strain>
    </source>
</reference>
<dbReference type="eggNOG" id="KOG1721">
    <property type="taxonomic scope" value="Eukaryota"/>
</dbReference>
<dbReference type="OMA" id="PFFYYNP"/>
<dbReference type="GO" id="GO:0005634">
    <property type="term" value="C:nucleus"/>
    <property type="evidence" value="ECO:0007669"/>
    <property type="project" value="UniProtKB-SubCell"/>
</dbReference>
<feature type="domain" description="C2H2-type" evidence="14">
    <location>
        <begin position="498"/>
        <end position="526"/>
    </location>
</feature>
<dbReference type="KEGG" id="act:ACLA_048440"/>
<feature type="compositionally biased region" description="Low complexity" evidence="13">
    <location>
        <begin position="417"/>
        <end position="431"/>
    </location>
</feature>
<evidence type="ECO:0000313" key="16">
    <source>
        <dbReference type="Proteomes" id="UP000006701"/>
    </source>
</evidence>
<feature type="compositionally biased region" description="Basic residues" evidence="13">
    <location>
        <begin position="405"/>
        <end position="416"/>
    </location>
</feature>
<dbReference type="InterPro" id="IPR036236">
    <property type="entry name" value="Znf_C2H2_sf"/>
</dbReference>
<proteinExistence type="predicted"/>
<evidence type="ECO:0000256" key="1">
    <source>
        <dbReference type="ARBA" id="ARBA00004123"/>
    </source>
</evidence>
<evidence type="ECO:0000256" key="11">
    <source>
        <dbReference type="ARBA" id="ARBA00023242"/>
    </source>
</evidence>
<evidence type="ECO:0000256" key="2">
    <source>
        <dbReference type="ARBA" id="ARBA00004496"/>
    </source>
</evidence>
<keyword evidence="8" id="KW-0805">Transcription regulation</keyword>
<dbReference type="Proteomes" id="UP000006701">
    <property type="component" value="Unassembled WGS sequence"/>
</dbReference>
<evidence type="ECO:0000256" key="13">
    <source>
        <dbReference type="SAM" id="MobiDB-lite"/>
    </source>
</evidence>
<comment type="subcellular location">
    <subcellularLocation>
        <location evidence="2">Cytoplasm</location>
    </subcellularLocation>
    <subcellularLocation>
        <location evidence="1">Nucleus</location>
    </subcellularLocation>
</comment>
<feature type="compositionally biased region" description="Polar residues" evidence="13">
    <location>
        <begin position="432"/>
        <end position="443"/>
    </location>
</feature>
<feature type="region of interest" description="Disordered" evidence="13">
    <location>
        <begin position="395"/>
        <end position="492"/>
    </location>
</feature>
<dbReference type="HOGENOM" id="CLU_030977_1_0_1"/>
<accession>A1CHL9</accession>
<keyword evidence="3" id="KW-0963">Cytoplasm</keyword>
<feature type="compositionally biased region" description="Low complexity" evidence="13">
    <location>
        <begin position="446"/>
        <end position="482"/>
    </location>
</feature>
<dbReference type="RefSeq" id="XP_001271800.1">
    <property type="nucleotide sequence ID" value="XM_001271799.1"/>
</dbReference>
<keyword evidence="4" id="KW-0479">Metal-binding</keyword>
<evidence type="ECO:0000256" key="8">
    <source>
        <dbReference type="ARBA" id="ARBA00023015"/>
    </source>
</evidence>
<dbReference type="PANTHER" id="PTHR23235">
    <property type="entry name" value="KRUEPPEL-LIKE TRANSCRIPTION FACTOR"/>
    <property type="match status" value="1"/>
</dbReference>
<dbReference type="FunFam" id="3.30.160.60:FF:000243">
    <property type="entry name" value="Probable transcription factor steA"/>
    <property type="match status" value="1"/>
</dbReference>
<keyword evidence="11" id="KW-0539">Nucleus</keyword>
<name>A1CHL9_ASPCL</name>
<evidence type="ECO:0000256" key="6">
    <source>
        <dbReference type="ARBA" id="ARBA00022771"/>
    </source>
</evidence>
<dbReference type="PROSITE" id="PS50157">
    <property type="entry name" value="ZINC_FINGER_C2H2_2"/>
    <property type="match status" value="2"/>
</dbReference>
<evidence type="ECO:0000256" key="4">
    <source>
        <dbReference type="ARBA" id="ARBA00022723"/>
    </source>
</evidence>
<feature type="domain" description="C2H2-type" evidence="14">
    <location>
        <begin position="527"/>
        <end position="554"/>
    </location>
</feature>
<evidence type="ECO:0000313" key="15">
    <source>
        <dbReference type="EMBL" id="EAW10374.1"/>
    </source>
</evidence>
<organism evidence="15 16">
    <name type="scientific">Aspergillus clavatus (strain ATCC 1007 / CBS 513.65 / DSM 816 / NCTC 3887 / NRRL 1 / QM 1276 / 107)</name>
    <dbReference type="NCBI Taxonomy" id="344612"/>
    <lineage>
        <taxon>Eukaryota</taxon>
        <taxon>Fungi</taxon>
        <taxon>Dikarya</taxon>
        <taxon>Ascomycota</taxon>
        <taxon>Pezizomycotina</taxon>
        <taxon>Eurotiomycetes</taxon>
        <taxon>Eurotiomycetidae</taxon>
        <taxon>Eurotiales</taxon>
        <taxon>Aspergillaceae</taxon>
        <taxon>Aspergillus</taxon>
        <taxon>Aspergillus subgen. Fumigati</taxon>
    </lineage>
</organism>
<dbReference type="GO" id="GO:0005737">
    <property type="term" value="C:cytoplasm"/>
    <property type="evidence" value="ECO:0007669"/>
    <property type="project" value="UniProtKB-SubCell"/>
</dbReference>
<sequence length="622" mass="67672">MDTTYTMVGTPVQGQPSFAYYTTNDSQSRQQHFTSHPSEMQAFYGQMQPYPQQQQQTCMPDQQSIYAAQPMLNMHQMATANAFRGALSMTPIVSPQPTHLKPTIIVQQDSPMLMPLDTRFVSSDYYAFPSTPPLSTSGSTISSPPSSGRSLHTPINDCFFSFEKVEGVKEGCESDVHSELLANADWSRSDSPPLTPVFIHPPSLTASQSSDLLSAHSSCPSLSPSPSPVSSTFIAPPHSGLSVEPSGTDFCDPRQLTVESSVDSSTELPPLPTLSCNEEEPKVVLGSATVTLPVHESLSPAYTSSTEDPLGSLPTFDSFTDLDSEDEFVNNLVDFHPGGNPYFLGDKRQRLGSYLLEEDEFLSDRSFDDLDDHEAFAHSGLPSLEPSELISVQGDVAEVSEEMRSKKRTTSRRTLKRTNSSDSSSESLATSGKRTQASANGRSGHSEATSSSAQQSTTPSRQNSTANASSSSEAPSAPVSVNRRGRKQSLTDDPSKTFVCTLCSRRFRRQEHLKRHYRSLHTQDKPFECHECGKKFSRSDNLAQHARTHGGGSIVMGVIDTNASLQASYEEREPRLLGAALYEAANAAANKSTTSDSSDGTISDTSSVEGRPIKKRRREDHA</sequence>
<keyword evidence="16" id="KW-1185">Reference proteome</keyword>
<keyword evidence="7" id="KW-0862">Zinc</keyword>
<dbReference type="SUPFAM" id="SSF57667">
    <property type="entry name" value="beta-beta-alpha zinc fingers"/>
    <property type="match status" value="1"/>
</dbReference>
<evidence type="ECO:0000259" key="14">
    <source>
        <dbReference type="PROSITE" id="PS50157"/>
    </source>
</evidence>
<keyword evidence="5" id="KW-0677">Repeat</keyword>
<keyword evidence="10" id="KW-0804">Transcription</keyword>
<evidence type="ECO:0000256" key="5">
    <source>
        <dbReference type="ARBA" id="ARBA00022737"/>
    </source>
</evidence>
<dbReference type="PROSITE" id="PS00028">
    <property type="entry name" value="ZINC_FINGER_C2H2_1"/>
    <property type="match status" value="2"/>
</dbReference>
<evidence type="ECO:0000256" key="3">
    <source>
        <dbReference type="ARBA" id="ARBA00022490"/>
    </source>
</evidence>
<dbReference type="GeneID" id="4704077"/>
<dbReference type="STRING" id="344612.A1CHL9"/>
<dbReference type="Pfam" id="PF00096">
    <property type="entry name" value="zf-C2H2"/>
    <property type="match status" value="2"/>
</dbReference>
<dbReference type="OrthoDB" id="654211at2759"/>
<evidence type="ECO:0000256" key="9">
    <source>
        <dbReference type="ARBA" id="ARBA00023026"/>
    </source>
</evidence>
<evidence type="ECO:0000256" key="10">
    <source>
        <dbReference type="ARBA" id="ARBA00023163"/>
    </source>
</evidence>
<dbReference type="EMBL" id="DS027054">
    <property type="protein sequence ID" value="EAW10374.1"/>
    <property type="molecule type" value="Genomic_DNA"/>
</dbReference>
<dbReference type="VEuPathDB" id="FungiDB:ACLA_048440"/>
<feature type="compositionally biased region" description="Basic residues" evidence="13">
    <location>
        <begin position="613"/>
        <end position="622"/>
    </location>
</feature>